<dbReference type="GO" id="GO:0008395">
    <property type="term" value="F:steroid hydroxylase activity"/>
    <property type="evidence" value="ECO:0007669"/>
    <property type="project" value="TreeGrafter"/>
</dbReference>
<evidence type="ECO:0000256" key="1">
    <source>
        <dbReference type="ARBA" id="ARBA00010617"/>
    </source>
</evidence>
<evidence type="ECO:0000256" key="3">
    <source>
        <dbReference type="ARBA" id="ARBA00022723"/>
    </source>
</evidence>
<dbReference type="GO" id="GO:0005506">
    <property type="term" value="F:iron ion binding"/>
    <property type="evidence" value="ECO:0007669"/>
    <property type="project" value="InterPro"/>
</dbReference>
<evidence type="ECO:0000256" key="2">
    <source>
        <dbReference type="ARBA" id="ARBA00022617"/>
    </source>
</evidence>
<evidence type="ECO:0000313" key="9">
    <source>
        <dbReference type="EMBL" id="GAT68750.1"/>
    </source>
</evidence>
<comment type="caution">
    <text evidence="9">The sequence shown here is derived from an EMBL/GenBank/DDBJ whole genome shotgun (WGS) entry which is preliminary data.</text>
</comment>
<dbReference type="AlphaFoldDB" id="A0A171DIM8"/>
<evidence type="ECO:0000256" key="6">
    <source>
        <dbReference type="ARBA" id="ARBA00023033"/>
    </source>
</evidence>
<keyword evidence="10" id="KW-1185">Reference proteome</keyword>
<name>A0A171DIM8_9ACTN</name>
<sequence length="680" mass="75309">MAVGAGKGIPSWSPLVQLSPHSAAPLLPRQYTPGKADVPQNHHDLAPATGGIDRDAPAHPAPPLEQKLPLGHGAASCDHDGPHLDLNALRAQDADTLITAIQAVWPDRLSAEPQTLADVIERPYLLPFAYRRSCTPGGVALSPQARALICCLLRAAGHDPETIRPTTASTHEHRPSSEDDTDLEVIAFVRHYYAADRSPLRRFASRVDTAYLKQHPEALSAVYQHHLTLVPEARWPLPVHVEERITTLLNQRETAYSWQPPSSDPHPHPDQQPRPRPRPEGDRTTVEYDPFTHALQEDPYPTYAWLRENAPLYRNDHHDFYALSRHADVRLALRDHALYSSSRGVSLEMWDVVAQQGLSAAELVGFIALDPPQHTRLRALVGRGFTRARVAALEPAIRTIIRQHLHRAWESSDGSFDFAETFTLIPMDVIAEILGIPAADRTMVRDMVIDVGQRQDGDTQLPMSFWESLQDLTTYYGHLIMERRTHPRDDLISTMATADLDGDRLTDQEIIASLLLINAAGTETVTKLAGNAWYQAWQHPEQQALAWEGNIDGWVNETLRYDGPAQALARELTRDTLLHGTLVPAGSRILLLGASANRDPRVFPDPDRYDLNRDTGSAIPFGGGPHFCLGAALARMQLRIALEELITAVDAYDIAPEGICLACTTNLRGFSALPTTVKLR</sequence>
<dbReference type="GO" id="GO:0020037">
    <property type="term" value="F:heme binding"/>
    <property type="evidence" value="ECO:0007669"/>
    <property type="project" value="InterPro"/>
</dbReference>
<dbReference type="Gene3D" id="1.10.630.10">
    <property type="entry name" value="Cytochrome P450"/>
    <property type="match status" value="1"/>
</dbReference>
<dbReference type="InterPro" id="IPR017972">
    <property type="entry name" value="Cyt_P450_CS"/>
</dbReference>
<dbReference type="Proteomes" id="UP000077701">
    <property type="component" value="Unassembled WGS sequence"/>
</dbReference>
<dbReference type="PANTHER" id="PTHR46696">
    <property type="entry name" value="P450, PUTATIVE (EUROFUNG)-RELATED"/>
    <property type="match status" value="1"/>
</dbReference>
<evidence type="ECO:0000256" key="7">
    <source>
        <dbReference type="RuleBase" id="RU000461"/>
    </source>
</evidence>
<evidence type="ECO:0000256" key="4">
    <source>
        <dbReference type="ARBA" id="ARBA00023002"/>
    </source>
</evidence>
<dbReference type="SUPFAM" id="SSF48264">
    <property type="entry name" value="Cytochrome P450"/>
    <property type="match status" value="1"/>
</dbReference>
<dbReference type="PRINTS" id="PR00359">
    <property type="entry name" value="BP450"/>
</dbReference>
<reference evidence="10" key="2">
    <citation type="submission" date="2016-04" db="EMBL/GenBank/DDBJ databases">
        <title>Planomonospora sphaerica JCM9374 whole genome shotgun sequence.</title>
        <authorList>
            <person name="Suzuki T."/>
            <person name="Dohra H."/>
            <person name="Kodani S."/>
        </authorList>
    </citation>
    <scope>NUCLEOTIDE SEQUENCE [LARGE SCALE GENOMIC DNA]</scope>
    <source>
        <strain evidence="10">JCM 9374</strain>
    </source>
</reference>
<feature type="region of interest" description="Disordered" evidence="8">
    <location>
        <begin position="26"/>
        <end position="76"/>
    </location>
</feature>
<accession>A0A171DIM8</accession>
<dbReference type="GO" id="GO:0036199">
    <property type="term" value="F:cholest-4-en-3-one 26-monooxygenase activity"/>
    <property type="evidence" value="ECO:0007669"/>
    <property type="project" value="TreeGrafter"/>
</dbReference>
<dbReference type="InterPro" id="IPR001128">
    <property type="entry name" value="Cyt_P450"/>
</dbReference>
<gene>
    <name evidence="9" type="ORF">PS9374_04415</name>
</gene>
<dbReference type="PROSITE" id="PS00086">
    <property type="entry name" value="CYTOCHROME_P450"/>
    <property type="match status" value="1"/>
</dbReference>
<dbReference type="STRING" id="161355.PS9374_04415"/>
<feature type="region of interest" description="Disordered" evidence="8">
    <location>
        <begin position="254"/>
        <end position="285"/>
    </location>
</feature>
<dbReference type="InterPro" id="IPR002397">
    <property type="entry name" value="Cyt_P450_B"/>
</dbReference>
<dbReference type="FunFam" id="1.10.630.10:FF:000018">
    <property type="entry name" value="Cytochrome P450 monooxygenase"/>
    <property type="match status" value="1"/>
</dbReference>
<keyword evidence="4 7" id="KW-0560">Oxidoreductase</keyword>
<proteinExistence type="inferred from homology"/>
<keyword evidence="5 7" id="KW-0408">Iron</keyword>
<dbReference type="InterPro" id="IPR036396">
    <property type="entry name" value="Cyt_P450_sf"/>
</dbReference>
<organism evidence="9 10">
    <name type="scientific">Planomonospora sphaerica</name>
    <dbReference type="NCBI Taxonomy" id="161355"/>
    <lineage>
        <taxon>Bacteria</taxon>
        <taxon>Bacillati</taxon>
        <taxon>Actinomycetota</taxon>
        <taxon>Actinomycetes</taxon>
        <taxon>Streptosporangiales</taxon>
        <taxon>Streptosporangiaceae</taxon>
        <taxon>Planomonospora</taxon>
    </lineage>
</organism>
<keyword evidence="3 7" id="KW-0479">Metal-binding</keyword>
<keyword evidence="2 7" id="KW-0349">Heme</keyword>
<feature type="compositionally biased region" description="Basic and acidic residues" evidence="8">
    <location>
        <begin position="265"/>
        <end position="285"/>
    </location>
</feature>
<dbReference type="GO" id="GO:0006707">
    <property type="term" value="P:cholesterol catabolic process"/>
    <property type="evidence" value="ECO:0007669"/>
    <property type="project" value="TreeGrafter"/>
</dbReference>
<evidence type="ECO:0000313" key="10">
    <source>
        <dbReference type="Proteomes" id="UP000077701"/>
    </source>
</evidence>
<keyword evidence="6 7" id="KW-0503">Monooxygenase</keyword>
<evidence type="ECO:0000256" key="5">
    <source>
        <dbReference type="ARBA" id="ARBA00023004"/>
    </source>
</evidence>
<comment type="similarity">
    <text evidence="1 7">Belongs to the cytochrome P450 family.</text>
</comment>
<dbReference type="EMBL" id="BDCX01000011">
    <property type="protein sequence ID" value="GAT68750.1"/>
    <property type="molecule type" value="Genomic_DNA"/>
</dbReference>
<dbReference type="Pfam" id="PF00067">
    <property type="entry name" value="p450"/>
    <property type="match status" value="1"/>
</dbReference>
<reference evidence="9 10" key="1">
    <citation type="journal article" date="2016" name="Genome Announc.">
        <title>Draft Genome Sequence of Planomonospora sphaerica JCM9374, a Rare Actinomycete.</title>
        <authorList>
            <person name="Dohra H."/>
            <person name="Suzuki T."/>
            <person name="Inoue Y."/>
            <person name="Kodani S."/>
        </authorList>
    </citation>
    <scope>NUCLEOTIDE SEQUENCE [LARGE SCALE GENOMIC DNA]</scope>
    <source>
        <strain evidence="9 10">JCM 9374</strain>
    </source>
</reference>
<dbReference type="PANTHER" id="PTHR46696:SF4">
    <property type="entry name" value="BIOTIN BIOSYNTHESIS CYTOCHROME P450"/>
    <property type="match status" value="1"/>
</dbReference>
<evidence type="ECO:0000256" key="8">
    <source>
        <dbReference type="SAM" id="MobiDB-lite"/>
    </source>
</evidence>
<protein>
    <submittedName>
        <fullName evidence="9">Cytochrome P450</fullName>
    </submittedName>
</protein>